<dbReference type="Pfam" id="PF04014">
    <property type="entry name" value="MazE_antitoxin"/>
    <property type="match status" value="1"/>
</dbReference>
<dbReference type="Proteomes" id="UP000241229">
    <property type="component" value="Unassembled WGS sequence"/>
</dbReference>
<dbReference type="GO" id="GO:0003677">
    <property type="term" value="F:DNA binding"/>
    <property type="evidence" value="ECO:0007669"/>
    <property type="project" value="UniProtKB-UniRule"/>
</dbReference>
<name>A0A2P7STC5_9HYPH</name>
<reference evidence="3 4" key="1">
    <citation type="submission" date="2018-03" db="EMBL/GenBank/DDBJ databases">
        <title>The draft genome of Mesorhizobium sp. 6GN-30.</title>
        <authorList>
            <person name="Liu L."/>
            <person name="Li L."/>
            <person name="Wang T."/>
            <person name="Zhang X."/>
            <person name="Liang L."/>
        </authorList>
    </citation>
    <scope>NUCLEOTIDE SEQUENCE [LARGE SCALE GENOMIC DNA]</scope>
    <source>
        <strain evidence="3 4">6GN30</strain>
    </source>
</reference>
<organism evidence="3 4">
    <name type="scientific">Kumtagia ephedrae</name>
    <dbReference type="NCBI Taxonomy" id="2116701"/>
    <lineage>
        <taxon>Bacteria</taxon>
        <taxon>Pseudomonadati</taxon>
        <taxon>Pseudomonadota</taxon>
        <taxon>Alphaproteobacteria</taxon>
        <taxon>Hyphomicrobiales</taxon>
        <taxon>Phyllobacteriaceae</taxon>
        <taxon>Kumtagia</taxon>
    </lineage>
</organism>
<feature type="domain" description="SpoVT-AbrB" evidence="2">
    <location>
        <begin position="1"/>
        <end position="46"/>
    </location>
</feature>
<dbReference type="InterPro" id="IPR007159">
    <property type="entry name" value="SpoVT-AbrB_dom"/>
</dbReference>
<dbReference type="OrthoDB" id="9809003at2"/>
<dbReference type="Gene3D" id="2.10.260.10">
    <property type="match status" value="1"/>
</dbReference>
<evidence type="ECO:0000259" key="2">
    <source>
        <dbReference type="PROSITE" id="PS51740"/>
    </source>
</evidence>
<protein>
    <submittedName>
        <fullName evidence="3">AbrB family transcriptional regulator</fullName>
    </submittedName>
</protein>
<evidence type="ECO:0000313" key="3">
    <source>
        <dbReference type="EMBL" id="PSJ65738.1"/>
    </source>
</evidence>
<comment type="caution">
    <text evidence="3">The sequence shown here is derived from an EMBL/GenBank/DDBJ whole genome shotgun (WGS) entry which is preliminary data.</text>
</comment>
<evidence type="ECO:0000313" key="4">
    <source>
        <dbReference type="Proteomes" id="UP000241229"/>
    </source>
</evidence>
<keyword evidence="4" id="KW-1185">Reference proteome</keyword>
<keyword evidence="1" id="KW-0238">DNA-binding</keyword>
<dbReference type="NCBIfam" id="TIGR01439">
    <property type="entry name" value="lp_hng_hel_AbrB"/>
    <property type="match status" value="1"/>
</dbReference>
<sequence length="78" mass="8635">MSTKVTTKGQVTIPKAVRDLLDLKPGSEVKFRYGPNREIILERADGVRPPSRFEKLLGHAGPGPTTDEIMTMLRGEDD</sequence>
<dbReference type="SMART" id="SM00966">
    <property type="entry name" value="SpoVT_AbrB"/>
    <property type="match status" value="1"/>
</dbReference>
<accession>A0A2P7STC5</accession>
<evidence type="ECO:0000256" key="1">
    <source>
        <dbReference type="PROSITE-ProRule" id="PRU01076"/>
    </source>
</evidence>
<dbReference type="RefSeq" id="WP_106770280.1">
    <property type="nucleotide sequence ID" value="NZ_PXYK01000001.1"/>
</dbReference>
<dbReference type="AlphaFoldDB" id="A0A2P7STC5"/>
<gene>
    <name evidence="3" type="ORF">C7I84_01040</name>
</gene>
<dbReference type="InterPro" id="IPR037914">
    <property type="entry name" value="SpoVT-AbrB_sf"/>
</dbReference>
<dbReference type="EMBL" id="PXYK01000001">
    <property type="protein sequence ID" value="PSJ65738.1"/>
    <property type="molecule type" value="Genomic_DNA"/>
</dbReference>
<proteinExistence type="predicted"/>
<dbReference type="SUPFAM" id="SSF89447">
    <property type="entry name" value="AbrB/MazE/MraZ-like"/>
    <property type="match status" value="1"/>
</dbReference>
<dbReference type="PROSITE" id="PS51740">
    <property type="entry name" value="SPOVT_ABRB"/>
    <property type="match status" value="1"/>
</dbReference>